<dbReference type="SMART" id="SM00710">
    <property type="entry name" value="PbH1"/>
    <property type="match status" value="5"/>
</dbReference>
<dbReference type="InterPro" id="IPR019954">
    <property type="entry name" value="Ubiquitin_CS"/>
</dbReference>
<dbReference type="PRINTS" id="PR00348">
    <property type="entry name" value="UBIQUITIN"/>
</dbReference>
<dbReference type="InterPro" id="IPR006626">
    <property type="entry name" value="PbH1"/>
</dbReference>
<gene>
    <name evidence="4" type="ORF">CUS_6112</name>
</gene>
<dbReference type="InterPro" id="IPR054409">
    <property type="entry name" value="X25_BaPul-like"/>
</dbReference>
<evidence type="ECO:0000256" key="1">
    <source>
        <dbReference type="ARBA" id="ARBA00008430"/>
    </source>
</evidence>
<dbReference type="Proteomes" id="UP000004259">
    <property type="component" value="Unassembled WGS sequence"/>
</dbReference>
<dbReference type="RefSeq" id="WP_002846857.1">
    <property type="nucleotide sequence ID" value="NZ_ADKM02000008.1"/>
</dbReference>
<dbReference type="eggNOG" id="COG5272">
    <property type="taxonomic scope" value="Bacteria"/>
</dbReference>
<dbReference type="SUPFAM" id="SSF51126">
    <property type="entry name" value="Pectin lyase-like"/>
    <property type="match status" value="1"/>
</dbReference>
<dbReference type="CDD" id="cd01803">
    <property type="entry name" value="Ubl_ubiquitin"/>
    <property type="match status" value="1"/>
</dbReference>
<dbReference type="Pfam" id="PF22058">
    <property type="entry name" value="X25_BaPul_like"/>
    <property type="match status" value="1"/>
</dbReference>
<dbReference type="InterPro" id="IPR019956">
    <property type="entry name" value="Ubiquitin_dom"/>
</dbReference>
<evidence type="ECO:0000313" key="5">
    <source>
        <dbReference type="Proteomes" id="UP000004259"/>
    </source>
</evidence>
<comment type="similarity">
    <text evidence="1">Belongs to the ubiquitin family.</text>
</comment>
<evidence type="ECO:0000256" key="2">
    <source>
        <dbReference type="ARBA" id="ARBA00022499"/>
    </source>
</evidence>
<dbReference type="eggNOG" id="COG5492">
    <property type="taxonomic scope" value="Bacteria"/>
</dbReference>
<protein>
    <submittedName>
        <fullName evidence="4">Ubiquitin family</fullName>
    </submittedName>
</protein>
<dbReference type="SMART" id="SM00213">
    <property type="entry name" value="UBQ"/>
    <property type="match status" value="1"/>
</dbReference>
<dbReference type="EMBL" id="ADKM02000008">
    <property type="protein sequence ID" value="EGC04827.1"/>
    <property type="molecule type" value="Genomic_DNA"/>
</dbReference>
<comment type="caution">
    <text evidence="4">The sequence shown here is derived from an EMBL/GenBank/DDBJ whole genome shotgun (WGS) entry which is preliminary data.</text>
</comment>
<dbReference type="InterPro" id="IPR013783">
    <property type="entry name" value="Ig-like_fold"/>
</dbReference>
<dbReference type="InterPro" id="IPR000626">
    <property type="entry name" value="Ubiquitin-like_dom"/>
</dbReference>
<sequence length="646" mass="67266">MKNAWKKSITFALALTLVTGVVPANMSGGGVLGGFILSASAMQIFTKTLTGKTITLDVEPSDSIENVKAKIQDKEGIPPDQQRLIFAGKQLEDNRTLADYNIQKESTLHLVLRNVATHDFYIAGNGASGNPWVNGESWNVASAENKMTYADGIYTISYPAVPAGEGYEFKFAQDGTWDVSYGYPATKKVLLNEWLDIDESAGNDSNISFDLDKTSDITISFDSFNSRFMIEAVAVDNVSDYTLTIPASFDIQNEGWNEIGDISVTGQLADGRKLVVNAESDGEFALVNQSDNTQKIDYTLKNSAEGEENTSWEFEELSETPATQKIGVDVAPFRGMPAGSYTDTVTFTASVETSYNIVDLSALTANYEAQDGDVLTGTLDGETKPYKITVADGATITLKNAVINGANNSNYPWAGITPNGDATIILEGENSVKGFYEYYPGIYVPDGKTLTINGNGSLAAGSRYGAGIGGGYNISCGNIIIESGTITAINYMTAAGIGSGYGRSCGNITINGGTVTATSGESAAGIGLGSHGSCGDITINGGTVTATSGYYGAGIGNCMGGSCGNITINGGTVTATGGNYAAGIGCSTNGSCGNITIANTVTKVTATKGTNAPNSIGVGSDGYCGDVIIGGEKKGNISESPYTYQP</sequence>
<keyword evidence="5" id="KW-1185">Reference proteome</keyword>
<proteinExistence type="inferred from homology"/>
<dbReference type="STRING" id="246199.CUS_6112"/>
<dbReference type="InterPro" id="IPR050158">
    <property type="entry name" value="Ubiquitin_ubiquitin-like"/>
</dbReference>
<feature type="domain" description="Ubiquitin-like" evidence="3">
    <location>
        <begin position="42"/>
        <end position="113"/>
    </location>
</feature>
<dbReference type="InterPro" id="IPR012332">
    <property type="entry name" value="Autotransporter_pectin_lyase_C"/>
</dbReference>
<dbReference type="PANTHER" id="PTHR10666">
    <property type="entry name" value="UBIQUITIN"/>
    <property type="match status" value="1"/>
</dbReference>
<reference evidence="4 5" key="1">
    <citation type="submission" date="2011-02" db="EMBL/GenBank/DDBJ databases">
        <authorList>
            <person name="Nelson K.E."/>
            <person name="Sutton G."/>
            <person name="Torralba M."/>
            <person name="Durkin S."/>
            <person name="Harkins D."/>
            <person name="Montgomery R."/>
            <person name="Ziemer C."/>
            <person name="Klaassens E."/>
            <person name="Ocuiv P."/>
            <person name="Morrison M."/>
        </authorList>
    </citation>
    <scope>NUCLEOTIDE SEQUENCE [LARGE SCALE GENOMIC DNA]</scope>
    <source>
        <strain evidence="4 5">8</strain>
    </source>
</reference>
<dbReference type="InterPro" id="IPR011050">
    <property type="entry name" value="Pectin_lyase_fold/virulence"/>
</dbReference>
<organism evidence="4 5">
    <name type="scientific">Ruminococcus albus 8</name>
    <dbReference type="NCBI Taxonomy" id="246199"/>
    <lineage>
        <taxon>Bacteria</taxon>
        <taxon>Bacillati</taxon>
        <taxon>Bacillota</taxon>
        <taxon>Clostridia</taxon>
        <taxon>Eubacteriales</taxon>
        <taxon>Oscillospiraceae</taxon>
        <taxon>Ruminococcus</taxon>
    </lineage>
</organism>
<evidence type="ECO:0000259" key="3">
    <source>
        <dbReference type="PROSITE" id="PS50053"/>
    </source>
</evidence>
<dbReference type="PROSITE" id="PS50053">
    <property type="entry name" value="UBIQUITIN_2"/>
    <property type="match status" value="1"/>
</dbReference>
<dbReference type="Gene3D" id="2.60.40.10">
    <property type="entry name" value="Immunoglobulins"/>
    <property type="match status" value="1"/>
</dbReference>
<keyword evidence="2" id="KW-1017">Isopeptide bond</keyword>
<evidence type="ECO:0000313" key="4">
    <source>
        <dbReference type="EMBL" id="EGC04827.1"/>
    </source>
</evidence>
<dbReference type="FunFam" id="3.10.20.90:FF:000009">
    <property type="entry name" value="Ubiquitin-60S ribosomal protein"/>
    <property type="match status" value="1"/>
</dbReference>
<dbReference type="Pfam" id="PF18889">
    <property type="entry name" value="Beta_helix_3"/>
    <property type="match status" value="5"/>
</dbReference>
<dbReference type="PROSITE" id="PS00299">
    <property type="entry name" value="UBIQUITIN_1"/>
    <property type="match status" value="1"/>
</dbReference>
<dbReference type="AlphaFoldDB" id="E9S7A1"/>
<dbReference type="Gene3D" id="2.160.20.20">
    <property type="match status" value="1"/>
</dbReference>
<name>E9S7A1_RUMAL</name>
<dbReference type="SUPFAM" id="SSF54236">
    <property type="entry name" value="Ubiquitin-like"/>
    <property type="match status" value="1"/>
</dbReference>
<accession>E9S7A1</accession>
<dbReference type="Gene3D" id="3.10.20.90">
    <property type="entry name" value="Phosphatidylinositol 3-kinase Catalytic Subunit, Chain A, domain 1"/>
    <property type="match status" value="1"/>
</dbReference>
<dbReference type="InterPro" id="IPR029071">
    <property type="entry name" value="Ubiquitin-like_domsf"/>
</dbReference>
<dbReference type="Pfam" id="PF00240">
    <property type="entry name" value="ubiquitin"/>
    <property type="match status" value="1"/>
</dbReference>